<keyword evidence="3" id="KW-1185">Reference proteome</keyword>
<dbReference type="InterPro" id="IPR029058">
    <property type="entry name" value="AB_hydrolase_fold"/>
</dbReference>
<dbReference type="RefSeq" id="WP_197534519.1">
    <property type="nucleotide sequence ID" value="NZ_CP036276.1"/>
</dbReference>
<name>A0A517ZXZ0_9PLAN</name>
<protein>
    <submittedName>
        <fullName evidence="2">Esterase</fullName>
    </submittedName>
</protein>
<reference evidence="2 3" key="1">
    <citation type="submission" date="2019-02" db="EMBL/GenBank/DDBJ databases">
        <title>Deep-cultivation of Planctomycetes and their phenomic and genomic characterization uncovers novel biology.</title>
        <authorList>
            <person name="Wiegand S."/>
            <person name="Jogler M."/>
            <person name="Boedeker C."/>
            <person name="Pinto D."/>
            <person name="Vollmers J."/>
            <person name="Rivas-Marin E."/>
            <person name="Kohn T."/>
            <person name="Peeters S.H."/>
            <person name="Heuer A."/>
            <person name="Rast P."/>
            <person name="Oberbeckmann S."/>
            <person name="Bunk B."/>
            <person name="Jeske O."/>
            <person name="Meyerdierks A."/>
            <person name="Storesund J.E."/>
            <person name="Kallscheuer N."/>
            <person name="Luecker S."/>
            <person name="Lage O.M."/>
            <person name="Pohl T."/>
            <person name="Merkel B.J."/>
            <person name="Hornburger P."/>
            <person name="Mueller R.-W."/>
            <person name="Bruemmer F."/>
            <person name="Labrenz M."/>
            <person name="Spormann A.M."/>
            <person name="Op den Camp H."/>
            <person name="Overmann J."/>
            <person name="Amann R."/>
            <person name="Jetten M.S.M."/>
            <person name="Mascher T."/>
            <person name="Medema M.H."/>
            <person name="Devos D.P."/>
            <person name="Kaster A.-K."/>
            <person name="Ovreas L."/>
            <person name="Rohde M."/>
            <person name="Galperin M.Y."/>
            <person name="Jogler C."/>
        </authorList>
    </citation>
    <scope>NUCLEOTIDE SEQUENCE [LARGE SCALE GENOMIC DNA]</scope>
    <source>
        <strain evidence="2 3">Mal52</strain>
    </source>
</reference>
<dbReference type="Gene3D" id="3.40.50.1820">
    <property type="entry name" value="alpha/beta hydrolase"/>
    <property type="match status" value="1"/>
</dbReference>
<accession>A0A517ZXZ0</accession>
<dbReference type="AlphaFoldDB" id="A0A517ZXZ0"/>
<dbReference type="GO" id="GO:0008236">
    <property type="term" value="F:serine-type peptidase activity"/>
    <property type="evidence" value="ECO:0007669"/>
    <property type="project" value="InterPro"/>
</dbReference>
<dbReference type="KEGG" id="sdyn:Mal52_58660"/>
<dbReference type="EMBL" id="CP036276">
    <property type="protein sequence ID" value="QDU47337.1"/>
    <property type="molecule type" value="Genomic_DNA"/>
</dbReference>
<dbReference type="InterPro" id="IPR050261">
    <property type="entry name" value="FrsA_esterase"/>
</dbReference>
<dbReference type="GO" id="GO:0006508">
    <property type="term" value="P:proteolysis"/>
    <property type="evidence" value="ECO:0007669"/>
    <property type="project" value="InterPro"/>
</dbReference>
<evidence type="ECO:0000313" key="2">
    <source>
        <dbReference type="EMBL" id="QDU47337.1"/>
    </source>
</evidence>
<sequence length="294" mass="32898">MDKFSEQFVRSRCFLVLAYFVGTVGITAQVHAAEPSIQQLPGPDGKAAVTCVVYEPQPIPEGQAGLIVHLYGSGGSHRKNEYNIGREPYATCRKLLAERGYWLVVADLGRFHWMNEKACTQLDAVIDAMITDKNIDPKQVHLFGTSMGASSSLIYTMRRPERIKSVVAVFPITDFTKWLVEIPHYRVPVEQAHGITPETRNDALAKLSPLMNVEAFRKVPVMLLHGDKDRVVPVHHSRDFAAALQKKGYPFIFHEVPGATHNDKIARTYQHEIADFLTKGIQPDQPASSPEKKQ</sequence>
<gene>
    <name evidence="2" type="ORF">Mal52_58660</name>
</gene>
<dbReference type="SUPFAM" id="SSF53474">
    <property type="entry name" value="alpha/beta-Hydrolases"/>
    <property type="match status" value="1"/>
</dbReference>
<dbReference type="Pfam" id="PF00326">
    <property type="entry name" value="Peptidase_S9"/>
    <property type="match status" value="1"/>
</dbReference>
<evidence type="ECO:0000313" key="3">
    <source>
        <dbReference type="Proteomes" id="UP000319383"/>
    </source>
</evidence>
<evidence type="ECO:0000259" key="1">
    <source>
        <dbReference type="Pfam" id="PF00326"/>
    </source>
</evidence>
<organism evidence="2 3">
    <name type="scientific">Symmachiella dynata</name>
    <dbReference type="NCBI Taxonomy" id="2527995"/>
    <lineage>
        <taxon>Bacteria</taxon>
        <taxon>Pseudomonadati</taxon>
        <taxon>Planctomycetota</taxon>
        <taxon>Planctomycetia</taxon>
        <taxon>Planctomycetales</taxon>
        <taxon>Planctomycetaceae</taxon>
        <taxon>Symmachiella</taxon>
    </lineage>
</organism>
<dbReference type="InterPro" id="IPR001375">
    <property type="entry name" value="Peptidase_S9_cat"/>
</dbReference>
<proteinExistence type="predicted"/>
<feature type="domain" description="Peptidase S9 prolyl oligopeptidase catalytic" evidence="1">
    <location>
        <begin position="119"/>
        <end position="277"/>
    </location>
</feature>
<dbReference type="PANTHER" id="PTHR22946">
    <property type="entry name" value="DIENELACTONE HYDROLASE DOMAIN-CONTAINING PROTEIN-RELATED"/>
    <property type="match status" value="1"/>
</dbReference>
<dbReference type="Proteomes" id="UP000319383">
    <property type="component" value="Chromosome"/>
</dbReference>